<feature type="region of interest" description="Disordered" evidence="3">
    <location>
        <begin position="176"/>
        <end position="204"/>
    </location>
</feature>
<feature type="signal peptide" evidence="4">
    <location>
        <begin position="1"/>
        <end position="26"/>
    </location>
</feature>
<proteinExistence type="inferred from homology"/>
<organism evidence="6 7">
    <name type="scientific">Pseudotamlana haliotis</name>
    <dbReference type="NCBI Taxonomy" id="2614804"/>
    <lineage>
        <taxon>Bacteria</taxon>
        <taxon>Pseudomonadati</taxon>
        <taxon>Bacteroidota</taxon>
        <taxon>Flavobacteriia</taxon>
        <taxon>Flavobacteriales</taxon>
        <taxon>Flavobacteriaceae</taxon>
        <taxon>Pseudotamlana</taxon>
    </lineage>
</organism>
<dbReference type="InterPro" id="IPR011024">
    <property type="entry name" value="G_crystallin-like"/>
</dbReference>
<keyword evidence="2" id="KW-0677">Repeat</keyword>
<keyword evidence="7" id="KW-1185">Reference proteome</keyword>
<protein>
    <recommendedName>
        <fullName evidence="5">Beta/gamma crystallin 'Greek key' domain-containing protein</fullName>
    </recommendedName>
</protein>
<comment type="caution">
    <text evidence="6">The sequence shown here is derived from an EMBL/GenBank/DDBJ whole genome shotgun (WGS) entry which is preliminary data.</text>
</comment>
<dbReference type="SUPFAM" id="SSF49695">
    <property type="entry name" value="gamma-Crystallin-like"/>
    <property type="match status" value="1"/>
</dbReference>
<evidence type="ECO:0000313" key="7">
    <source>
        <dbReference type="Proteomes" id="UP000441333"/>
    </source>
</evidence>
<evidence type="ECO:0000256" key="3">
    <source>
        <dbReference type="SAM" id="MobiDB-lite"/>
    </source>
</evidence>
<evidence type="ECO:0000259" key="5">
    <source>
        <dbReference type="PROSITE" id="PS50915"/>
    </source>
</evidence>
<feature type="chain" id="PRO_5026710910" description="Beta/gamma crystallin 'Greek key' domain-containing protein" evidence="4">
    <location>
        <begin position="27"/>
        <end position="291"/>
    </location>
</feature>
<sequence>MNTKKLCAIAAFFILNTVLVFGQAEAYELREAIGMKGSSAENYFKDEGYHLEKVNKSNAGIYQNWWNGRKRKCITVRLDDGRVESVVNSQGDCGSVESSHSSNSHHSSSRNNGKLNLYSLSGMSESSAFSELQDHGYRVKNQYGTSILSMYWHKKSNDKCLLMMVKNGRVTSVTKMSDSRMCKGNSNSGSSYNNNNRHHGNNKYDDDNGVTLYGDCSFKGSHRTLRVGRYDHDELGVGNDKVSSIRVPRGYRIIIYQDGGWRGGSKTLYEDNGCLEHGWNDHISSVKVERD</sequence>
<feature type="compositionally biased region" description="Low complexity" evidence="3">
    <location>
        <begin position="184"/>
        <end position="195"/>
    </location>
</feature>
<dbReference type="InterPro" id="IPR001064">
    <property type="entry name" value="Beta/gamma_crystallin"/>
</dbReference>
<gene>
    <name evidence="6" type="ORF">F6U93_12540</name>
</gene>
<keyword evidence="4" id="KW-0732">Signal</keyword>
<reference evidence="6 7" key="1">
    <citation type="submission" date="2019-09" db="EMBL/GenBank/DDBJ databases">
        <authorList>
            <person name="Cao W.R."/>
        </authorList>
    </citation>
    <scope>NUCLEOTIDE SEQUENCE [LARGE SCALE GENOMIC DNA]</scope>
    <source>
        <strain evidence="6 7">B1N29</strain>
    </source>
</reference>
<feature type="compositionally biased region" description="Low complexity" evidence="3">
    <location>
        <begin position="98"/>
        <end position="112"/>
    </location>
</feature>
<evidence type="ECO:0000256" key="4">
    <source>
        <dbReference type="SAM" id="SignalP"/>
    </source>
</evidence>
<dbReference type="EMBL" id="WAAT01000050">
    <property type="protein sequence ID" value="KAB1067240.1"/>
    <property type="molecule type" value="Genomic_DNA"/>
</dbReference>
<feature type="domain" description="Beta/gamma crystallin 'Greek key'" evidence="5">
    <location>
        <begin position="208"/>
        <end position="249"/>
    </location>
</feature>
<dbReference type="Gene3D" id="2.60.20.10">
    <property type="entry name" value="Crystallins"/>
    <property type="match status" value="1"/>
</dbReference>
<dbReference type="PROSITE" id="PS50915">
    <property type="entry name" value="CRYSTALLIN_BETA_GAMMA"/>
    <property type="match status" value="1"/>
</dbReference>
<evidence type="ECO:0000256" key="1">
    <source>
        <dbReference type="ARBA" id="ARBA00009646"/>
    </source>
</evidence>
<name>A0A6N6MC70_9FLAO</name>
<dbReference type="AlphaFoldDB" id="A0A6N6MC70"/>
<feature type="region of interest" description="Disordered" evidence="3">
    <location>
        <begin position="89"/>
        <end position="113"/>
    </location>
</feature>
<dbReference type="RefSeq" id="WP_150940338.1">
    <property type="nucleotide sequence ID" value="NZ_WAAT01000050.1"/>
</dbReference>
<accession>A0A6N6MC70</accession>
<evidence type="ECO:0000313" key="6">
    <source>
        <dbReference type="EMBL" id="KAB1067240.1"/>
    </source>
</evidence>
<comment type="similarity">
    <text evidence="1">Belongs to the beta/gamma-crystallin family.</text>
</comment>
<evidence type="ECO:0000256" key="2">
    <source>
        <dbReference type="ARBA" id="ARBA00022737"/>
    </source>
</evidence>
<dbReference type="Proteomes" id="UP000441333">
    <property type="component" value="Unassembled WGS sequence"/>
</dbReference>